<dbReference type="OrthoDB" id="2446405at2759"/>
<dbReference type="AlphaFoldDB" id="A0A9N9IE62"/>
<comment type="caution">
    <text evidence="2">The sequence shown here is derived from an EMBL/GenBank/DDBJ whole genome shotgun (WGS) entry which is preliminary data.</text>
</comment>
<proteinExistence type="predicted"/>
<protein>
    <submittedName>
        <fullName evidence="2">17369_t:CDS:1</fullName>
    </submittedName>
</protein>
<accession>A0A9N9IE62</accession>
<keyword evidence="3" id="KW-1185">Reference proteome</keyword>
<organism evidence="2 3">
    <name type="scientific">Racocetra fulgida</name>
    <dbReference type="NCBI Taxonomy" id="60492"/>
    <lineage>
        <taxon>Eukaryota</taxon>
        <taxon>Fungi</taxon>
        <taxon>Fungi incertae sedis</taxon>
        <taxon>Mucoromycota</taxon>
        <taxon>Glomeromycotina</taxon>
        <taxon>Glomeromycetes</taxon>
        <taxon>Diversisporales</taxon>
        <taxon>Gigasporaceae</taxon>
        <taxon>Racocetra</taxon>
    </lineage>
</organism>
<feature type="non-terminal residue" evidence="2">
    <location>
        <position position="1"/>
    </location>
</feature>
<reference evidence="2" key="1">
    <citation type="submission" date="2021-06" db="EMBL/GenBank/DDBJ databases">
        <authorList>
            <person name="Kallberg Y."/>
            <person name="Tangrot J."/>
            <person name="Rosling A."/>
        </authorList>
    </citation>
    <scope>NUCLEOTIDE SEQUENCE</scope>
    <source>
        <strain evidence="2">IN212</strain>
    </source>
</reference>
<name>A0A9N9IE62_9GLOM</name>
<feature type="region of interest" description="Disordered" evidence="1">
    <location>
        <begin position="19"/>
        <end position="62"/>
    </location>
</feature>
<feature type="compositionally biased region" description="Basic and acidic residues" evidence="1">
    <location>
        <begin position="46"/>
        <end position="55"/>
    </location>
</feature>
<evidence type="ECO:0000313" key="2">
    <source>
        <dbReference type="EMBL" id="CAG8731091.1"/>
    </source>
</evidence>
<evidence type="ECO:0000313" key="3">
    <source>
        <dbReference type="Proteomes" id="UP000789396"/>
    </source>
</evidence>
<dbReference type="EMBL" id="CAJVPZ010028336">
    <property type="protein sequence ID" value="CAG8731091.1"/>
    <property type="molecule type" value="Genomic_DNA"/>
</dbReference>
<dbReference type="Proteomes" id="UP000789396">
    <property type="component" value="Unassembled WGS sequence"/>
</dbReference>
<feature type="compositionally biased region" description="Polar residues" evidence="1">
    <location>
        <begin position="26"/>
        <end position="45"/>
    </location>
</feature>
<evidence type="ECO:0000256" key="1">
    <source>
        <dbReference type="SAM" id="MobiDB-lite"/>
    </source>
</evidence>
<gene>
    <name evidence="2" type="ORF">RFULGI_LOCUS12138</name>
</gene>
<sequence>HEIHEGDPQIQSLRELVQKSRGKTKILQSRITPSQDKEGQSSQHQLMEDKYETLGKSRKHRL</sequence>